<dbReference type="PANTHER" id="PTHR19375">
    <property type="entry name" value="HEAT SHOCK PROTEIN 70KDA"/>
    <property type="match status" value="1"/>
</dbReference>
<keyword evidence="5" id="KW-0143">Chaperone</keyword>
<dbReference type="InterPro" id="IPR010236">
    <property type="entry name" value="ISC_FeS_clus_asmbl_HscA"/>
</dbReference>
<dbReference type="GO" id="GO:0016226">
    <property type="term" value="P:iron-sulfur cluster assembly"/>
    <property type="evidence" value="ECO:0007669"/>
    <property type="project" value="InterPro"/>
</dbReference>
<dbReference type="PROSITE" id="PS01036">
    <property type="entry name" value="HSP70_3"/>
    <property type="match status" value="1"/>
</dbReference>
<dbReference type="SUPFAM" id="SSF53067">
    <property type="entry name" value="Actin-like ATPase domain"/>
    <property type="match status" value="2"/>
</dbReference>
<comment type="function">
    <text evidence="6">Chaperone involved in the maturation of iron-sulfur cluster-containing proteins. Has a low intrinsic ATPase activity which is markedly stimulated by HscB. Involved in the maturation of IscU.</text>
</comment>
<sequence length="497" mass="56346">MISLKEKFDNKLVLGIDFGTTYSLVSSIRNRRITLLKDENKCYLLPSVIYFNKDKFLIGAEAEKKIIEDPTNTIISVKRLIGRSINFIEKQFPNLPYIIHRSEDGGIFFHTNAGIFTPIDIVSKILEYLRRRACYAYDQEIRSTVITVPAYFNNIQRESIKKAAILAQMKLIRLLNEPTSAAIAYGLQEKKQGIIIVYDLGGGTFDVSILKLNQGVFEVLATSGDANLGGDDFDLCLLKYISKKLNLSNENDKFFQSLLLQKSKEIKIKLSQCEKVKIDFFDYHETIHRDEFNAITLHLVQKTLLICSNILKEIDLKKESIQEVIMVGGSTRIPIVYEEVQKFFNKPLLTTINPDQVVAIGAAIHANMLMQNSYYKKTLLLDVVPLSLGIEVMGGVVEKIIFKNTSIPISKTKEFTTFKDNQTAILIHVLQGEQELVQDCISLSRFVLKGIPPQKAGKIRILVTFEIDTDGLINITASEKYTQKEKKIQIDNNIFSI</sequence>
<dbReference type="InterPro" id="IPR013126">
    <property type="entry name" value="Hsp_70_fam"/>
</dbReference>
<dbReference type="SUPFAM" id="SSF100920">
    <property type="entry name" value="Heat shock protein 70kD (HSP70), peptide-binding domain"/>
    <property type="match status" value="1"/>
</dbReference>
<reference evidence="7 8" key="1">
    <citation type="submission" date="2018-04" db="EMBL/GenBank/DDBJ databases">
        <title>Genome sequence of Buchnera aphidicola from Melaphis sacchari.</title>
        <authorList>
            <person name="Geib S.M."/>
            <person name="Palmer N.A."/>
            <person name="Sattler S.E."/>
            <person name="Sarath G."/>
        </authorList>
    </citation>
    <scope>NUCLEOTIDE SEQUENCE [LARGE SCALE GENOMIC DNA]</scope>
    <source>
        <strain evidence="7 8">LSU</strain>
    </source>
</reference>
<dbReference type="Pfam" id="PF00012">
    <property type="entry name" value="HSP70"/>
    <property type="match status" value="1"/>
</dbReference>
<protein>
    <recommendedName>
        <fullName evidence="2">Chaperone protein HscA</fullName>
    </recommendedName>
</protein>
<name>A0A2U8DER4_9GAMM</name>
<dbReference type="NCBIfam" id="TIGR01991">
    <property type="entry name" value="HscA"/>
    <property type="match status" value="1"/>
</dbReference>
<evidence type="ECO:0000256" key="6">
    <source>
        <dbReference type="ARBA" id="ARBA00025329"/>
    </source>
</evidence>
<dbReference type="EMBL" id="CP029161">
    <property type="protein sequence ID" value="AWH90227.1"/>
    <property type="molecule type" value="Genomic_DNA"/>
</dbReference>
<dbReference type="Proteomes" id="UP000244884">
    <property type="component" value="Chromosome"/>
</dbReference>
<dbReference type="OrthoDB" id="9766019at2"/>
<keyword evidence="4" id="KW-0067">ATP-binding</keyword>
<comment type="similarity">
    <text evidence="1">Belongs to the heat shock protein 70 family.</text>
</comment>
<dbReference type="Gene3D" id="2.60.34.10">
    <property type="entry name" value="Substrate Binding Domain Of DNAk, Chain A, domain 1"/>
    <property type="match status" value="1"/>
</dbReference>
<dbReference type="InterPro" id="IPR029047">
    <property type="entry name" value="HSP70_peptide-bd_sf"/>
</dbReference>
<evidence type="ECO:0000256" key="2">
    <source>
        <dbReference type="ARBA" id="ARBA00018474"/>
    </source>
</evidence>
<evidence type="ECO:0000256" key="1">
    <source>
        <dbReference type="ARBA" id="ARBA00007381"/>
    </source>
</evidence>
<evidence type="ECO:0000313" key="8">
    <source>
        <dbReference type="Proteomes" id="UP000244884"/>
    </source>
</evidence>
<organism evidence="7 8">
    <name type="scientific">Buchnera aphidicola</name>
    <name type="common">Melanaphis sacchari</name>
    <dbReference type="NCBI Taxonomy" id="2173854"/>
    <lineage>
        <taxon>Bacteria</taxon>
        <taxon>Pseudomonadati</taxon>
        <taxon>Pseudomonadota</taxon>
        <taxon>Gammaproteobacteria</taxon>
        <taxon>Enterobacterales</taxon>
        <taxon>Erwiniaceae</taxon>
        <taxon>Buchnera</taxon>
    </lineage>
</organism>
<dbReference type="Gene3D" id="3.30.420.40">
    <property type="match status" value="2"/>
</dbReference>
<dbReference type="GO" id="GO:0005524">
    <property type="term" value="F:ATP binding"/>
    <property type="evidence" value="ECO:0007669"/>
    <property type="project" value="UniProtKB-KW"/>
</dbReference>
<evidence type="ECO:0000313" key="7">
    <source>
        <dbReference type="EMBL" id="AWH90227.1"/>
    </source>
</evidence>
<dbReference type="NCBIfam" id="NF003520">
    <property type="entry name" value="PRK05183.1"/>
    <property type="match status" value="1"/>
</dbReference>
<dbReference type="GO" id="GO:0016887">
    <property type="term" value="F:ATP hydrolysis activity"/>
    <property type="evidence" value="ECO:0007669"/>
    <property type="project" value="InterPro"/>
</dbReference>
<dbReference type="RefSeq" id="WP_158340998.1">
    <property type="nucleotide sequence ID" value="NZ_CP029161.1"/>
</dbReference>
<dbReference type="GO" id="GO:0051082">
    <property type="term" value="F:unfolded protein binding"/>
    <property type="evidence" value="ECO:0007669"/>
    <property type="project" value="InterPro"/>
</dbReference>
<dbReference type="PRINTS" id="PR00301">
    <property type="entry name" value="HEATSHOCK70"/>
</dbReference>
<dbReference type="PROSITE" id="PS00329">
    <property type="entry name" value="HSP70_2"/>
    <property type="match status" value="1"/>
</dbReference>
<dbReference type="Gene3D" id="3.30.30.30">
    <property type="match status" value="1"/>
</dbReference>
<gene>
    <name evidence="7" type="primary">hscA</name>
    <name evidence="7" type="ORF">DD681_00020</name>
</gene>
<proteinExistence type="inferred from homology"/>
<keyword evidence="3" id="KW-0547">Nucleotide-binding</keyword>
<dbReference type="InterPro" id="IPR043129">
    <property type="entry name" value="ATPase_NBD"/>
</dbReference>
<accession>A0A2U8DER4</accession>
<dbReference type="Gene3D" id="3.90.640.10">
    <property type="entry name" value="Actin, Chain A, domain 4"/>
    <property type="match status" value="1"/>
</dbReference>
<evidence type="ECO:0000256" key="3">
    <source>
        <dbReference type="ARBA" id="ARBA00022741"/>
    </source>
</evidence>
<dbReference type="GO" id="GO:0140662">
    <property type="term" value="F:ATP-dependent protein folding chaperone"/>
    <property type="evidence" value="ECO:0007669"/>
    <property type="project" value="InterPro"/>
</dbReference>
<evidence type="ECO:0000256" key="4">
    <source>
        <dbReference type="ARBA" id="ARBA00022840"/>
    </source>
</evidence>
<evidence type="ECO:0000256" key="5">
    <source>
        <dbReference type="ARBA" id="ARBA00023186"/>
    </source>
</evidence>
<dbReference type="AlphaFoldDB" id="A0A2U8DER4"/>
<dbReference type="InterPro" id="IPR018181">
    <property type="entry name" value="Heat_shock_70_CS"/>
</dbReference>